<dbReference type="RefSeq" id="WP_190436374.1">
    <property type="nucleotide sequence ID" value="NZ_JAMPKM010000020.1"/>
</dbReference>
<proteinExistence type="predicted"/>
<feature type="transmembrane region" description="Helical" evidence="1">
    <location>
        <begin position="425"/>
        <end position="441"/>
    </location>
</feature>
<feature type="transmembrane region" description="Helical" evidence="1">
    <location>
        <begin position="392"/>
        <end position="413"/>
    </location>
</feature>
<feature type="transmembrane region" description="Helical" evidence="1">
    <location>
        <begin position="366"/>
        <end position="386"/>
    </location>
</feature>
<feature type="transmembrane region" description="Helical" evidence="1">
    <location>
        <begin position="146"/>
        <end position="174"/>
    </location>
</feature>
<feature type="transmembrane region" description="Helical" evidence="1">
    <location>
        <begin position="48"/>
        <end position="70"/>
    </location>
</feature>
<reference evidence="3 4" key="1">
    <citation type="submission" date="2022-04" db="EMBL/GenBank/DDBJ databases">
        <title>Positive selection, recombination, and allopatry shape intraspecific diversity of widespread and dominant cyanobacteria.</title>
        <authorList>
            <person name="Wei J."/>
            <person name="Shu W."/>
            <person name="Hu C."/>
        </authorList>
    </citation>
    <scope>NUCLEOTIDE SEQUENCE [LARGE SCALE GENOMIC DNA]</scope>
    <source>
        <strain evidence="3 4">GB2-A4</strain>
    </source>
</reference>
<organism evidence="3 4">
    <name type="scientific">Trichocoleus desertorum GB2-A4</name>
    <dbReference type="NCBI Taxonomy" id="2933944"/>
    <lineage>
        <taxon>Bacteria</taxon>
        <taxon>Bacillati</taxon>
        <taxon>Cyanobacteriota</taxon>
        <taxon>Cyanophyceae</taxon>
        <taxon>Leptolyngbyales</taxon>
        <taxon>Trichocoleusaceae</taxon>
        <taxon>Trichocoleus</taxon>
    </lineage>
</organism>
<protein>
    <submittedName>
        <fullName evidence="3">DUF2157 domain-containing protein</fullName>
    </submittedName>
</protein>
<keyword evidence="1" id="KW-0472">Membrane</keyword>
<feature type="transmembrane region" description="Helical" evidence="1">
    <location>
        <begin position="82"/>
        <end position="99"/>
    </location>
</feature>
<name>A0ABV0JGF4_9CYAN</name>
<accession>A0ABV0JGF4</accession>
<sequence length="492" mass="55744">MPSDKFRYQLRQEAEYWRRDGLIDATQYQQIAERYQFNTLETAARNRFTLVLIGLGSILVGLAVITFVAANWQEWPRSVKMTLLLSLFVGVNTAGFYLWRQRYTFGTERWQQRLGQGLLLLGTLVLGANLALMAQMFQVNGPSHELYLVWGLGVMAMAYSLRLTSLGVVAILLLGLGYWQAFFNWGTLELGSIWLRWFLQYMPLCIALLTVPLAYWCRSRVIFALGAIAVISAFEGNLSVLGLNYDRLIAETPWLSAIAFALPPALLWAYDDTFWAEGGQHRLSNLETHRPFHWLARSLALLFLSVLLYWLSFHGFWDGQVTYYPTTIPETFNALWANVTVLLGLTLLEWLYLARQAKGRSPRRPLELSTPVMASFIGILAGLPFLPQGGEFMPAIATFTVNVLLFLLGAGLIREGIASGQRRNFWLGMTLFVLQTLSRLFEYSTSLVFKSFVLLLCGLGVIAIGLWYERYIRTLSTHSRLSVTPNPTEGEN</sequence>
<dbReference type="InterPro" id="IPR018677">
    <property type="entry name" value="DUF2157"/>
</dbReference>
<dbReference type="Proteomes" id="UP001464891">
    <property type="component" value="Unassembled WGS sequence"/>
</dbReference>
<gene>
    <name evidence="3" type="ORF">NC998_23780</name>
</gene>
<feature type="transmembrane region" description="Helical" evidence="1">
    <location>
        <begin position="222"/>
        <end position="242"/>
    </location>
</feature>
<evidence type="ECO:0000313" key="3">
    <source>
        <dbReference type="EMBL" id="MEP0820130.1"/>
    </source>
</evidence>
<evidence type="ECO:0000313" key="4">
    <source>
        <dbReference type="Proteomes" id="UP001464891"/>
    </source>
</evidence>
<keyword evidence="1" id="KW-1133">Transmembrane helix</keyword>
<comment type="caution">
    <text evidence="3">The sequence shown here is derived from an EMBL/GenBank/DDBJ whole genome shotgun (WGS) entry which is preliminary data.</text>
</comment>
<feature type="transmembrane region" description="Helical" evidence="1">
    <location>
        <begin position="447"/>
        <end position="468"/>
    </location>
</feature>
<dbReference type="EMBL" id="JAMPKM010000020">
    <property type="protein sequence ID" value="MEP0820130.1"/>
    <property type="molecule type" value="Genomic_DNA"/>
</dbReference>
<feature type="domain" description="DUF2157" evidence="2">
    <location>
        <begin position="16"/>
        <end position="166"/>
    </location>
</feature>
<feature type="transmembrane region" description="Helical" evidence="1">
    <location>
        <begin position="114"/>
        <end position="134"/>
    </location>
</feature>
<evidence type="ECO:0000259" key="2">
    <source>
        <dbReference type="Pfam" id="PF09925"/>
    </source>
</evidence>
<feature type="transmembrane region" description="Helical" evidence="1">
    <location>
        <begin position="333"/>
        <end position="354"/>
    </location>
</feature>
<keyword evidence="1" id="KW-0812">Transmembrane</keyword>
<dbReference type="Pfam" id="PF09925">
    <property type="entry name" value="DUF2157"/>
    <property type="match status" value="1"/>
</dbReference>
<feature type="transmembrane region" description="Helical" evidence="1">
    <location>
        <begin position="254"/>
        <end position="271"/>
    </location>
</feature>
<feature type="transmembrane region" description="Helical" evidence="1">
    <location>
        <begin position="292"/>
        <end position="313"/>
    </location>
</feature>
<evidence type="ECO:0000256" key="1">
    <source>
        <dbReference type="SAM" id="Phobius"/>
    </source>
</evidence>
<feature type="transmembrane region" description="Helical" evidence="1">
    <location>
        <begin position="194"/>
        <end position="215"/>
    </location>
</feature>
<keyword evidence="4" id="KW-1185">Reference proteome</keyword>